<dbReference type="RefSeq" id="WP_012301596.1">
    <property type="nucleotide sequence ID" value="NC_010424.1"/>
</dbReference>
<protein>
    <submittedName>
        <fullName evidence="1">Uncharacterized protein</fullName>
    </submittedName>
</protein>
<keyword evidence="2" id="KW-1185">Reference proteome</keyword>
<gene>
    <name evidence="1" type="ordered locus">Daud_0461</name>
</gene>
<reference evidence="2" key="1">
    <citation type="submission" date="2007-10" db="EMBL/GenBank/DDBJ databases">
        <title>Complete sequence of chromosome of Desulforudis audaxviator MP104C.</title>
        <authorList>
            <person name="Copeland A."/>
            <person name="Lucas S."/>
            <person name="Lapidus A."/>
            <person name="Barry K."/>
            <person name="Glavina del Rio T."/>
            <person name="Dalin E."/>
            <person name="Tice H."/>
            <person name="Bruce D."/>
            <person name="Pitluck S."/>
            <person name="Lowry S.R."/>
            <person name="Larimer F."/>
            <person name="Land M.L."/>
            <person name="Hauser L."/>
            <person name="Kyrpides N."/>
            <person name="Ivanova N.N."/>
            <person name="Richardson P."/>
        </authorList>
    </citation>
    <scope>NUCLEOTIDE SEQUENCE [LARGE SCALE GENOMIC DNA]</scope>
    <source>
        <strain evidence="2">MP104C</strain>
    </source>
</reference>
<evidence type="ECO:0000313" key="2">
    <source>
        <dbReference type="Proteomes" id="UP000008544"/>
    </source>
</evidence>
<dbReference type="Proteomes" id="UP000008544">
    <property type="component" value="Chromosome"/>
</dbReference>
<evidence type="ECO:0000313" key="1">
    <source>
        <dbReference type="EMBL" id="ACA59007.1"/>
    </source>
</evidence>
<dbReference type="AlphaFoldDB" id="B1I1V5"/>
<dbReference type="HOGENOM" id="CLU_1719367_0_0_9"/>
<organism evidence="1 2">
    <name type="scientific">Desulforudis audaxviator (strain MP104C)</name>
    <dbReference type="NCBI Taxonomy" id="477974"/>
    <lineage>
        <taxon>Bacteria</taxon>
        <taxon>Bacillati</taxon>
        <taxon>Bacillota</taxon>
        <taxon>Clostridia</taxon>
        <taxon>Thermoanaerobacterales</taxon>
        <taxon>Candidatus Desulforudaceae</taxon>
        <taxon>Candidatus Desulforudis</taxon>
    </lineage>
</organism>
<reference evidence="1 2" key="2">
    <citation type="journal article" date="2008" name="Science">
        <title>Environmental genomics reveals a single-species ecosystem deep within Earth.</title>
        <authorList>
            <person name="Chivian D."/>
            <person name="Brodie E.L."/>
            <person name="Alm E.J."/>
            <person name="Culley D.E."/>
            <person name="Dehal P.S."/>
            <person name="Desantis T.Z."/>
            <person name="Gihring T.M."/>
            <person name="Lapidus A."/>
            <person name="Lin L.H."/>
            <person name="Lowry S.R."/>
            <person name="Moser D.P."/>
            <person name="Richardson P.M."/>
            <person name="Southam G."/>
            <person name="Wanger G."/>
            <person name="Pratt L.M."/>
            <person name="Andersen G.L."/>
            <person name="Hazen T.C."/>
            <person name="Brockman F.J."/>
            <person name="Arkin A.P."/>
            <person name="Onstott T.C."/>
        </authorList>
    </citation>
    <scope>NUCLEOTIDE SEQUENCE [LARGE SCALE GENOMIC DNA]</scope>
    <source>
        <strain evidence="1 2">MP104C</strain>
    </source>
</reference>
<sequence length="152" mass="16728">MHPEKTHDLKHILKAVREAQGVLTRALPINRAPRYLAASIEELGQVAALIEKDLAIVNQGVREEFQKTTGATVLRGLLTILKQAGCSVVDEQYDCLLGQMLVDLSFTEGEHTLSVRVYETGELEYHNVDYHDPEVFAAQLGLLIDGGPGKHA</sequence>
<dbReference type="KEGG" id="dau:Daud_0461"/>
<proteinExistence type="predicted"/>
<dbReference type="EMBL" id="CP000860">
    <property type="protein sequence ID" value="ACA59007.1"/>
    <property type="molecule type" value="Genomic_DNA"/>
</dbReference>
<accession>B1I1V5</accession>
<name>B1I1V5_DESAP</name>